<evidence type="ECO:0000256" key="7">
    <source>
        <dbReference type="ARBA" id="ARBA00022723"/>
    </source>
</evidence>
<evidence type="ECO:0000256" key="5">
    <source>
        <dbReference type="ARBA" id="ARBA00022670"/>
    </source>
</evidence>
<feature type="transmembrane region" description="Helical" evidence="13">
    <location>
        <begin position="7"/>
        <end position="28"/>
    </location>
</feature>
<dbReference type="InterPro" id="IPR052348">
    <property type="entry name" value="Metallopeptidase_M50B"/>
</dbReference>
<reference evidence="15" key="1">
    <citation type="submission" date="2020-10" db="EMBL/GenBank/DDBJ databases">
        <authorList>
            <person name="Gilroy R."/>
        </authorList>
    </citation>
    <scope>NUCLEOTIDE SEQUENCE</scope>
    <source>
        <strain evidence="15">7463</strain>
    </source>
</reference>
<evidence type="ECO:0000256" key="6">
    <source>
        <dbReference type="ARBA" id="ARBA00022692"/>
    </source>
</evidence>
<dbReference type="PANTHER" id="PTHR35864">
    <property type="entry name" value="ZINC METALLOPROTEASE MJ0611-RELATED"/>
    <property type="match status" value="1"/>
</dbReference>
<keyword evidence="12 13" id="KW-0472">Membrane</keyword>
<feature type="transmembrane region" description="Helical" evidence="13">
    <location>
        <begin position="184"/>
        <end position="206"/>
    </location>
</feature>
<evidence type="ECO:0000256" key="3">
    <source>
        <dbReference type="ARBA" id="ARBA00007931"/>
    </source>
</evidence>
<dbReference type="EMBL" id="DVMY01000067">
    <property type="protein sequence ID" value="HIU37413.1"/>
    <property type="molecule type" value="Genomic_DNA"/>
</dbReference>
<dbReference type="GO" id="GO:0006508">
    <property type="term" value="P:proteolysis"/>
    <property type="evidence" value="ECO:0007669"/>
    <property type="project" value="UniProtKB-KW"/>
</dbReference>
<keyword evidence="8" id="KW-0378">Hydrolase</keyword>
<proteinExistence type="inferred from homology"/>
<evidence type="ECO:0000256" key="9">
    <source>
        <dbReference type="ARBA" id="ARBA00022833"/>
    </source>
</evidence>
<evidence type="ECO:0000256" key="4">
    <source>
        <dbReference type="ARBA" id="ARBA00022475"/>
    </source>
</evidence>
<keyword evidence="4" id="KW-1003">Cell membrane</keyword>
<keyword evidence="10 13" id="KW-1133">Transmembrane helix</keyword>
<organism evidence="15 16">
    <name type="scientific">Candidatus Aphodousia faecigallinarum</name>
    <dbReference type="NCBI Taxonomy" id="2840677"/>
    <lineage>
        <taxon>Bacteria</taxon>
        <taxon>Pseudomonadati</taxon>
        <taxon>Pseudomonadota</taxon>
        <taxon>Betaproteobacteria</taxon>
        <taxon>Burkholderiales</taxon>
        <taxon>Sutterellaceae</taxon>
        <taxon>Sutterellaceae incertae sedis</taxon>
        <taxon>Candidatus Aphodousia</taxon>
    </lineage>
</organism>
<feature type="transmembrane region" description="Helical" evidence="13">
    <location>
        <begin position="98"/>
        <end position="123"/>
    </location>
</feature>
<gene>
    <name evidence="15" type="ORF">IAC56_03975</name>
</gene>
<evidence type="ECO:0000256" key="12">
    <source>
        <dbReference type="ARBA" id="ARBA00023136"/>
    </source>
</evidence>
<evidence type="ECO:0000313" key="16">
    <source>
        <dbReference type="Proteomes" id="UP000824083"/>
    </source>
</evidence>
<comment type="cofactor">
    <cofactor evidence="1">
        <name>Zn(2+)</name>
        <dbReference type="ChEBI" id="CHEBI:29105"/>
    </cofactor>
</comment>
<reference evidence="15" key="2">
    <citation type="journal article" date="2021" name="PeerJ">
        <title>Extensive microbial diversity within the chicken gut microbiome revealed by metagenomics and culture.</title>
        <authorList>
            <person name="Gilroy R."/>
            <person name="Ravi A."/>
            <person name="Getino M."/>
            <person name="Pursley I."/>
            <person name="Horton D.L."/>
            <person name="Alikhan N.F."/>
            <person name="Baker D."/>
            <person name="Gharbi K."/>
            <person name="Hall N."/>
            <person name="Watson M."/>
            <person name="Adriaenssens E.M."/>
            <person name="Foster-Nyarko E."/>
            <person name="Jarju S."/>
            <person name="Secka A."/>
            <person name="Antonio M."/>
            <person name="Oren A."/>
            <person name="Chaudhuri R.R."/>
            <person name="La Ragione R."/>
            <person name="Hildebrand F."/>
            <person name="Pallen M.J."/>
        </authorList>
    </citation>
    <scope>NUCLEOTIDE SEQUENCE</scope>
    <source>
        <strain evidence="15">7463</strain>
    </source>
</reference>
<accession>A0A9D1II25</accession>
<dbReference type="Proteomes" id="UP000824083">
    <property type="component" value="Unassembled WGS sequence"/>
</dbReference>
<dbReference type="GO" id="GO:0008237">
    <property type="term" value="F:metallopeptidase activity"/>
    <property type="evidence" value="ECO:0007669"/>
    <property type="project" value="UniProtKB-KW"/>
</dbReference>
<keyword evidence="5 15" id="KW-0645">Protease</keyword>
<dbReference type="GO" id="GO:0005886">
    <property type="term" value="C:plasma membrane"/>
    <property type="evidence" value="ECO:0007669"/>
    <property type="project" value="UniProtKB-SubCell"/>
</dbReference>
<name>A0A9D1II25_9BURK</name>
<evidence type="ECO:0000259" key="14">
    <source>
        <dbReference type="Pfam" id="PF02163"/>
    </source>
</evidence>
<evidence type="ECO:0000256" key="8">
    <source>
        <dbReference type="ARBA" id="ARBA00022801"/>
    </source>
</evidence>
<comment type="similarity">
    <text evidence="3">Belongs to the peptidase M50B family.</text>
</comment>
<evidence type="ECO:0000256" key="10">
    <source>
        <dbReference type="ARBA" id="ARBA00022989"/>
    </source>
</evidence>
<dbReference type="PANTHER" id="PTHR35864:SF1">
    <property type="entry name" value="ZINC METALLOPROTEASE YWHC-RELATED"/>
    <property type="match status" value="1"/>
</dbReference>
<dbReference type="AlphaFoldDB" id="A0A9D1II25"/>
<feature type="transmembrane region" description="Helical" evidence="13">
    <location>
        <begin position="48"/>
        <end position="77"/>
    </location>
</feature>
<keyword evidence="7" id="KW-0479">Metal-binding</keyword>
<dbReference type="CDD" id="cd06158">
    <property type="entry name" value="S2P-M50_like_1"/>
    <property type="match status" value="1"/>
</dbReference>
<dbReference type="Pfam" id="PF02163">
    <property type="entry name" value="Peptidase_M50"/>
    <property type="match status" value="1"/>
</dbReference>
<dbReference type="GO" id="GO:0046872">
    <property type="term" value="F:metal ion binding"/>
    <property type="evidence" value="ECO:0007669"/>
    <property type="project" value="UniProtKB-KW"/>
</dbReference>
<feature type="transmembrane region" description="Helical" evidence="13">
    <location>
        <begin position="135"/>
        <end position="152"/>
    </location>
</feature>
<dbReference type="InterPro" id="IPR008915">
    <property type="entry name" value="Peptidase_M50"/>
</dbReference>
<keyword evidence="6 13" id="KW-0812">Transmembrane</keyword>
<dbReference type="InterPro" id="IPR044537">
    <property type="entry name" value="Rip2-like"/>
</dbReference>
<comment type="subcellular location">
    <subcellularLocation>
        <location evidence="2">Cell membrane</location>
        <topology evidence="2">Multi-pass membrane protein</topology>
    </subcellularLocation>
</comment>
<keyword evidence="9" id="KW-0862">Zinc</keyword>
<evidence type="ECO:0000256" key="11">
    <source>
        <dbReference type="ARBA" id="ARBA00023049"/>
    </source>
</evidence>
<evidence type="ECO:0000256" key="1">
    <source>
        <dbReference type="ARBA" id="ARBA00001947"/>
    </source>
</evidence>
<evidence type="ECO:0000256" key="13">
    <source>
        <dbReference type="SAM" id="Phobius"/>
    </source>
</evidence>
<keyword evidence="11" id="KW-0482">Metalloprotease</keyword>
<evidence type="ECO:0000313" key="15">
    <source>
        <dbReference type="EMBL" id="HIU37413.1"/>
    </source>
</evidence>
<feature type="domain" description="Peptidase M50" evidence="14">
    <location>
        <begin position="135"/>
        <end position="191"/>
    </location>
</feature>
<sequence length="215" mass="23890">MHQIYDIVVYAIPLIFAITMHESAHGWMATRYGDNTASMLGRVTLNPIPHIDLIGTIIVPGILLLGSVFTGLGGVLLGWAKPVPVNSRNLHPFRQGMFMVALAGPLSNLLQALIWLLLLKIFLWTGLLTRSLLDLTMAGVMVNFYLMAFNLLPLPPLDGGRLVTMLLPFNAAVKFAEIERYGMLILVVLIVSGFLTYFMSPFVWVARHLLTWALF</sequence>
<comment type="caution">
    <text evidence="15">The sequence shown here is derived from an EMBL/GenBank/DDBJ whole genome shotgun (WGS) entry which is preliminary data.</text>
</comment>
<protein>
    <submittedName>
        <fullName evidence="15">Site-2 protease family protein</fullName>
    </submittedName>
</protein>
<evidence type="ECO:0000256" key="2">
    <source>
        <dbReference type="ARBA" id="ARBA00004651"/>
    </source>
</evidence>